<accession>A0A1H1ZY02</accession>
<keyword evidence="3" id="KW-1185">Reference proteome</keyword>
<gene>
    <name evidence="2" type="ORF">SAMN04489812_5508</name>
</gene>
<dbReference type="AlphaFoldDB" id="A0A1H1ZY02"/>
<feature type="transmembrane region" description="Helical" evidence="1">
    <location>
        <begin position="7"/>
        <end position="27"/>
    </location>
</feature>
<dbReference type="RefSeq" id="WP_157683757.1">
    <property type="nucleotide sequence ID" value="NZ_LT629772.1"/>
</dbReference>
<dbReference type="OrthoDB" id="3810615at2"/>
<keyword evidence="1" id="KW-0812">Transmembrane</keyword>
<dbReference type="InterPro" id="IPR046594">
    <property type="entry name" value="DUF6652"/>
</dbReference>
<name>A0A1H1ZY02_9ACTN</name>
<feature type="transmembrane region" description="Helical" evidence="1">
    <location>
        <begin position="150"/>
        <end position="177"/>
    </location>
</feature>
<protein>
    <submittedName>
        <fullName evidence="2">Uncharacterized protein</fullName>
    </submittedName>
</protein>
<sequence>MSRRLNLGSKLLAAVLVIGLLLVSFPPDDDATAGWLRKIVIWFVAYGLVTILAIIEASLLVARGDLVALRHNTLLVKLAGLPLLAVIALYIWVIVAGGMLFASMMAVGGVIAIATLAMLPFMIGAIYLVMLPTSIYGVASLIQLRREGAIGWPFFIVQLLLHLLLVGDIVSSLIVAVRAQYGRIRASRLVGWLALAVALVIFGSFAPVLGNAVVEEVDQRRQEHIAKMPGVVRMTSQFVELSPSVTIDQARSVYRELADLRTGQTQWDLQCRRGSLTVRRDDPDQIAGALVVLCRADVGRVTTMLVDIDDGPGVAAGSVRVGVTTEDLFSDSIATLQAVADAEPATRRAFTMIRLQGPDSDDWTFQGTTWIRSADALRLVQRLSRLRTDDATVRTIDLESGRSTIELAAETSHAATTVCRAGNKAVAGHSGIVLTVSVKGARPKPCP</sequence>
<dbReference type="Pfam" id="PF20357">
    <property type="entry name" value="DUF6652"/>
    <property type="match status" value="1"/>
</dbReference>
<evidence type="ECO:0000313" key="3">
    <source>
        <dbReference type="Proteomes" id="UP000199103"/>
    </source>
</evidence>
<evidence type="ECO:0000256" key="1">
    <source>
        <dbReference type="SAM" id="Phobius"/>
    </source>
</evidence>
<proteinExistence type="predicted"/>
<dbReference type="EMBL" id="LT629772">
    <property type="protein sequence ID" value="SDT38126.1"/>
    <property type="molecule type" value="Genomic_DNA"/>
</dbReference>
<feature type="transmembrane region" description="Helical" evidence="1">
    <location>
        <begin position="74"/>
        <end position="93"/>
    </location>
</feature>
<keyword evidence="1" id="KW-0472">Membrane</keyword>
<keyword evidence="1" id="KW-1133">Transmembrane helix</keyword>
<reference evidence="2 3" key="1">
    <citation type="submission" date="2016-10" db="EMBL/GenBank/DDBJ databases">
        <authorList>
            <person name="de Groot N.N."/>
        </authorList>
    </citation>
    <scope>NUCLEOTIDE SEQUENCE [LARGE SCALE GENOMIC DNA]</scope>
    <source>
        <strain evidence="2 3">DSM 21800</strain>
    </source>
</reference>
<feature type="transmembrane region" description="Helical" evidence="1">
    <location>
        <begin position="189"/>
        <end position="210"/>
    </location>
</feature>
<feature type="transmembrane region" description="Helical" evidence="1">
    <location>
        <begin position="99"/>
        <end position="119"/>
    </location>
</feature>
<feature type="transmembrane region" description="Helical" evidence="1">
    <location>
        <begin position="39"/>
        <end position="62"/>
    </location>
</feature>
<dbReference type="Proteomes" id="UP000199103">
    <property type="component" value="Chromosome I"/>
</dbReference>
<feature type="transmembrane region" description="Helical" evidence="1">
    <location>
        <begin position="126"/>
        <end position="144"/>
    </location>
</feature>
<organism evidence="2 3">
    <name type="scientific">Microlunatus soli</name>
    <dbReference type="NCBI Taxonomy" id="630515"/>
    <lineage>
        <taxon>Bacteria</taxon>
        <taxon>Bacillati</taxon>
        <taxon>Actinomycetota</taxon>
        <taxon>Actinomycetes</taxon>
        <taxon>Propionibacteriales</taxon>
        <taxon>Propionibacteriaceae</taxon>
        <taxon>Microlunatus</taxon>
    </lineage>
</organism>
<evidence type="ECO:0000313" key="2">
    <source>
        <dbReference type="EMBL" id="SDT38126.1"/>
    </source>
</evidence>